<dbReference type="GO" id="GO:0000155">
    <property type="term" value="F:phosphorelay sensor kinase activity"/>
    <property type="evidence" value="ECO:0007669"/>
    <property type="project" value="InterPro"/>
</dbReference>
<keyword evidence="5 14" id="KW-0597">Phosphoprotein</keyword>
<dbReference type="SMART" id="SM00387">
    <property type="entry name" value="HATPase_c"/>
    <property type="match status" value="1"/>
</dbReference>
<dbReference type="InterPro" id="IPR003594">
    <property type="entry name" value="HATPase_dom"/>
</dbReference>
<dbReference type="GO" id="GO:0005524">
    <property type="term" value="F:ATP binding"/>
    <property type="evidence" value="ECO:0007669"/>
    <property type="project" value="UniProtKB-KW"/>
</dbReference>
<dbReference type="Gene3D" id="3.30.450.20">
    <property type="entry name" value="PAS domain"/>
    <property type="match status" value="3"/>
</dbReference>
<evidence type="ECO:0000256" key="10">
    <source>
        <dbReference type="ARBA" id="ARBA00022840"/>
    </source>
</evidence>
<evidence type="ECO:0000256" key="6">
    <source>
        <dbReference type="ARBA" id="ARBA00022679"/>
    </source>
</evidence>
<keyword evidence="13 15" id="KW-0472">Membrane</keyword>
<organism evidence="18 19">
    <name type="scientific">Candidatus Desulfatibia vada</name>
    <dbReference type="NCBI Taxonomy" id="2841696"/>
    <lineage>
        <taxon>Bacteria</taxon>
        <taxon>Pseudomonadati</taxon>
        <taxon>Thermodesulfobacteriota</taxon>
        <taxon>Desulfobacteria</taxon>
        <taxon>Desulfobacterales</taxon>
        <taxon>Desulfobacterales incertae sedis</taxon>
        <taxon>Candidatus Desulfatibia</taxon>
    </lineage>
</organism>
<dbReference type="GO" id="GO:0005886">
    <property type="term" value="C:plasma membrane"/>
    <property type="evidence" value="ECO:0007669"/>
    <property type="project" value="UniProtKB-SubCell"/>
</dbReference>
<dbReference type="InterPro" id="IPR036890">
    <property type="entry name" value="HATPase_C_sf"/>
</dbReference>
<keyword evidence="7 15" id="KW-0812">Transmembrane</keyword>
<dbReference type="EC" id="2.7.13.3" evidence="3"/>
<dbReference type="SUPFAM" id="SSF55874">
    <property type="entry name" value="ATPase domain of HSP90 chaperone/DNA topoisomerase II/histidine kinase"/>
    <property type="match status" value="1"/>
</dbReference>
<dbReference type="Gene3D" id="1.10.287.130">
    <property type="match status" value="1"/>
</dbReference>
<evidence type="ECO:0000256" key="9">
    <source>
        <dbReference type="ARBA" id="ARBA00022777"/>
    </source>
</evidence>
<dbReference type="Pfam" id="PF02518">
    <property type="entry name" value="HATPase_c"/>
    <property type="match status" value="1"/>
</dbReference>
<feature type="modified residue" description="4-aspartylphosphate" evidence="14">
    <location>
        <position position="771"/>
    </location>
</feature>
<dbReference type="InterPro" id="IPR011006">
    <property type="entry name" value="CheY-like_superfamily"/>
</dbReference>
<dbReference type="NCBIfam" id="TIGR00229">
    <property type="entry name" value="sensory_box"/>
    <property type="match status" value="1"/>
</dbReference>
<dbReference type="PANTHER" id="PTHR43065">
    <property type="entry name" value="SENSOR HISTIDINE KINASE"/>
    <property type="match status" value="1"/>
</dbReference>
<dbReference type="InterPro" id="IPR029151">
    <property type="entry name" value="Sensor-like_sf"/>
</dbReference>
<dbReference type="CDD" id="cd00082">
    <property type="entry name" value="HisKA"/>
    <property type="match status" value="1"/>
</dbReference>
<dbReference type="InterPro" id="IPR004358">
    <property type="entry name" value="Sig_transdc_His_kin-like_C"/>
</dbReference>
<keyword evidence="6" id="KW-0808">Transferase</keyword>
<feature type="domain" description="Response regulatory" evidence="17">
    <location>
        <begin position="717"/>
        <end position="837"/>
    </location>
</feature>
<keyword evidence="10" id="KW-0067">ATP-binding</keyword>
<dbReference type="InterPro" id="IPR005467">
    <property type="entry name" value="His_kinase_dom"/>
</dbReference>
<evidence type="ECO:0000256" key="8">
    <source>
        <dbReference type="ARBA" id="ARBA00022741"/>
    </source>
</evidence>
<dbReference type="Pfam" id="PF00512">
    <property type="entry name" value="HisKA"/>
    <property type="match status" value="1"/>
</dbReference>
<keyword evidence="9" id="KW-0418">Kinase</keyword>
<dbReference type="SMART" id="SM00448">
    <property type="entry name" value="REC"/>
    <property type="match status" value="1"/>
</dbReference>
<evidence type="ECO:0000259" key="17">
    <source>
        <dbReference type="PROSITE" id="PS50110"/>
    </source>
</evidence>
<dbReference type="Proteomes" id="UP000605201">
    <property type="component" value="Unassembled WGS sequence"/>
</dbReference>
<dbReference type="Pfam" id="PF00072">
    <property type="entry name" value="Response_reg"/>
    <property type="match status" value="1"/>
</dbReference>
<keyword evidence="8" id="KW-0547">Nucleotide-binding</keyword>
<dbReference type="SUPFAM" id="SSF47384">
    <property type="entry name" value="Homodimeric domain of signal transducing histidine kinase"/>
    <property type="match status" value="1"/>
</dbReference>
<dbReference type="Pfam" id="PF13188">
    <property type="entry name" value="PAS_8"/>
    <property type="match status" value="1"/>
</dbReference>
<gene>
    <name evidence="18" type="ORF">H8D96_13865</name>
</gene>
<evidence type="ECO:0000256" key="15">
    <source>
        <dbReference type="SAM" id="Phobius"/>
    </source>
</evidence>
<evidence type="ECO:0000256" key="12">
    <source>
        <dbReference type="ARBA" id="ARBA00023012"/>
    </source>
</evidence>
<dbReference type="PANTHER" id="PTHR43065:SF42">
    <property type="entry name" value="TWO-COMPONENT SENSOR PPRA"/>
    <property type="match status" value="1"/>
</dbReference>
<dbReference type="InterPro" id="IPR033479">
    <property type="entry name" value="dCache_1"/>
</dbReference>
<dbReference type="InterPro" id="IPR003661">
    <property type="entry name" value="HisK_dim/P_dom"/>
</dbReference>
<evidence type="ECO:0000313" key="18">
    <source>
        <dbReference type="EMBL" id="MBC8432993.1"/>
    </source>
</evidence>
<comment type="subcellular location">
    <subcellularLocation>
        <location evidence="2">Cell membrane</location>
        <topology evidence="2">Multi-pass membrane protein</topology>
    </subcellularLocation>
</comment>
<dbReference type="SUPFAM" id="SSF52172">
    <property type="entry name" value="CheY-like"/>
    <property type="match status" value="1"/>
</dbReference>
<dbReference type="AlphaFoldDB" id="A0A8J6P250"/>
<accession>A0A8J6P250</accession>
<evidence type="ECO:0000256" key="1">
    <source>
        <dbReference type="ARBA" id="ARBA00000085"/>
    </source>
</evidence>
<dbReference type="InterPro" id="IPR000014">
    <property type="entry name" value="PAS"/>
</dbReference>
<dbReference type="CDD" id="cd00156">
    <property type="entry name" value="REC"/>
    <property type="match status" value="1"/>
</dbReference>
<dbReference type="Pfam" id="PF02743">
    <property type="entry name" value="dCache_1"/>
    <property type="match status" value="1"/>
</dbReference>
<evidence type="ECO:0000256" key="5">
    <source>
        <dbReference type="ARBA" id="ARBA00022553"/>
    </source>
</evidence>
<feature type="domain" description="Histidine kinase" evidence="16">
    <location>
        <begin position="471"/>
        <end position="694"/>
    </location>
</feature>
<evidence type="ECO:0000256" key="4">
    <source>
        <dbReference type="ARBA" id="ARBA00022475"/>
    </source>
</evidence>
<comment type="catalytic activity">
    <reaction evidence="1">
        <text>ATP + protein L-histidine = ADP + protein N-phospho-L-histidine.</text>
        <dbReference type="EC" id="2.7.13.3"/>
    </reaction>
</comment>
<keyword evidence="12" id="KW-0902">Two-component regulatory system</keyword>
<evidence type="ECO:0000256" key="11">
    <source>
        <dbReference type="ARBA" id="ARBA00022989"/>
    </source>
</evidence>
<keyword evidence="11 15" id="KW-1133">Transmembrane helix</keyword>
<evidence type="ECO:0000256" key="3">
    <source>
        <dbReference type="ARBA" id="ARBA00012438"/>
    </source>
</evidence>
<feature type="transmembrane region" description="Helical" evidence="15">
    <location>
        <begin position="302"/>
        <end position="323"/>
    </location>
</feature>
<dbReference type="SMART" id="SM00388">
    <property type="entry name" value="HisKA"/>
    <property type="match status" value="1"/>
</dbReference>
<sequence>MKLRAILLILCLLAFFSATSGGYLYYSSLSKSAFIEAETQAASHAEKIKNLVSSYLTNTLKAVKALSGLKALQQALLSSDEIVLAEANYILDHFQDSLEASVVYLMDQKGQTIASSNRDDPNSFVGKNYSFRPYFQQAAHGSPAVYMALGVTSNKRGVYYSHPVYGNSPSRPIGVVVVKASVETIEQEFFDPVIHAPGMITFITGPHGVVFMSDHKELLYQVLWKIADEDLIETAKSKQFGTGPWEWAGFESKGKDHVVDKSGDEYLLFRKKIESLPGWSVVHLSNLDVISKSISDPIIRTIGYTILALCVLIGLSVLVLYNLAKADIVKRLQAEAALRESEEKYRSMMEAMTDAAYICSHDFRVEYMNPAMIKRIGHDATGEACHQAINALEEKCPWCVHYKVQKGEHAVTEIVSPKDNRTYSVSNSPIHHLDGTISKLTIHRDLTELKKMEEELLKARKLESIGLLAGGMAHDFNNLLSIIMGNISMLQDDLKPEDQIAQFLNDAQEASRRARELTRQLITFSKGGAPVKQAGSIKDLLKEITSFIPADSNVKCEFLIPPDLNPVEFDKGQMQHAFKNLIINAAESMPESGLIKVRAENLILKSESKEKSLALAAGEYVKISIQDHGVGICSENLALIFDPYFSTKEMGTQKGMGMGLATTYSIIKKHSGHIIVESEVDVGTTVAIYLPAYVKKVQKIEPIETQKLTKTAIRTRKILLMDDEKSIRHLAEQMLSRLDYDAETAKDGEEAIELFKRAMDSDKPIDVVILDLTIKGGMGGKDVIKILQKINPQVKAIVSSGYSNDPVMTDFEKYGFAGALPKPYAKKDLKDMLQNILSEKRSIFLLKQL</sequence>
<dbReference type="PROSITE" id="PS50110">
    <property type="entry name" value="RESPONSE_REGULATORY"/>
    <property type="match status" value="1"/>
</dbReference>
<proteinExistence type="predicted"/>
<dbReference type="EMBL" id="JACNIG010000260">
    <property type="protein sequence ID" value="MBC8432993.1"/>
    <property type="molecule type" value="Genomic_DNA"/>
</dbReference>
<dbReference type="CDD" id="cd12914">
    <property type="entry name" value="PDC1_DGC_like"/>
    <property type="match status" value="1"/>
</dbReference>
<name>A0A8J6P250_9BACT</name>
<dbReference type="InterPro" id="IPR036097">
    <property type="entry name" value="HisK_dim/P_sf"/>
</dbReference>
<dbReference type="InterPro" id="IPR001789">
    <property type="entry name" value="Sig_transdc_resp-reg_receiver"/>
</dbReference>
<dbReference type="PRINTS" id="PR00344">
    <property type="entry name" value="BCTRLSENSOR"/>
</dbReference>
<evidence type="ECO:0000313" key="19">
    <source>
        <dbReference type="Proteomes" id="UP000605201"/>
    </source>
</evidence>
<protein>
    <recommendedName>
        <fullName evidence="3">histidine kinase</fullName>
        <ecNumber evidence="3">2.7.13.3</ecNumber>
    </recommendedName>
</protein>
<dbReference type="SUPFAM" id="SSF103190">
    <property type="entry name" value="Sensory domain-like"/>
    <property type="match status" value="1"/>
</dbReference>
<evidence type="ECO:0000256" key="13">
    <source>
        <dbReference type="ARBA" id="ARBA00023136"/>
    </source>
</evidence>
<dbReference type="Gene3D" id="3.40.50.2300">
    <property type="match status" value="1"/>
</dbReference>
<evidence type="ECO:0000259" key="16">
    <source>
        <dbReference type="PROSITE" id="PS50109"/>
    </source>
</evidence>
<keyword evidence="4" id="KW-1003">Cell membrane</keyword>
<dbReference type="InterPro" id="IPR035965">
    <property type="entry name" value="PAS-like_dom_sf"/>
</dbReference>
<dbReference type="PROSITE" id="PS50109">
    <property type="entry name" value="HIS_KIN"/>
    <property type="match status" value="1"/>
</dbReference>
<evidence type="ECO:0000256" key="14">
    <source>
        <dbReference type="PROSITE-ProRule" id="PRU00169"/>
    </source>
</evidence>
<comment type="caution">
    <text evidence="18">The sequence shown here is derived from an EMBL/GenBank/DDBJ whole genome shotgun (WGS) entry which is preliminary data.</text>
</comment>
<reference evidence="18 19" key="1">
    <citation type="submission" date="2020-08" db="EMBL/GenBank/DDBJ databases">
        <title>Bridging the membrane lipid divide: bacteria of the FCB group superphylum have the potential to synthesize archaeal ether lipids.</title>
        <authorList>
            <person name="Villanueva L."/>
            <person name="Von Meijenfeldt F.A.B."/>
            <person name="Westbye A.B."/>
            <person name="Yadav S."/>
            <person name="Hopmans E.C."/>
            <person name="Dutilh B.E."/>
            <person name="Sinninghe Damste J.S."/>
        </authorList>
    </citation>
    <scope>NUCLEOTIDE SEQUENCE [LARGE SCALE GENOMIC DNA]</scope>
    <source>
        <strain evidence="18">NIOZ-UU17</strain>
    </source>
</reference>
<dbReference type="Gene3D" id="3.30.565.10">
    <property type="entry name" value="Histidine kinase-like ATPase, C-terminal domain"/>
    <property type="match status" value="1"/>
</dbReference>
<evidence type="ECO:0000256" key="7">
    <source>
        <dbReference type="ARBA" id="ARBA00022692"/>
    </source>
</evidence>
<dbReference type="SUPFAM" id="SSF55785">
    <property type="entry name" value="PYP-like sensor domain (PAS domain)"/>
    <property type="match status" value="1"/>
</dbReference>
<evidence type="ECO:0000256" key="2">
    <source>
        <dbReference type="ARBA" id="ARBA00004651"/>
    </source>
</evidence>